<dbReference type="Pfam" id="PF07969">
    <property type="entry name" value="Amidohydro_3"/>
    <property type="match status" value="1"/>
</dbReference>
<accession>A0A518H102</accession>
<name>A0A518H102_9BACT</name>
<feature type="chain" id="PRO_5021918224" evidence="2">
    <location>
        <begin position="18"/>
        <end position="433"/>
    </location>
</feature>
<evidence type="ECO:0000313" key="5">
    <source>
        <dbReference type="Proteomes" id="UP000317835"/>
    </source>
</evidence>
<reference evidence="4 5" key="1">
    <citation type="submission" date="2019-02" db="EMBL/GenBank/DDBJ databases">
        <title>Deep-cultivation of Planctomycetes and their phenomic and genomic characterization uncovers novel biology.</title>
        <authorList>
            <person name="Wiegand S."/>
            <person name="Jogler M."/>
            <person name="Boedeker C."/>
            <person name="Pinto D."/>
            <person name="Vollmers J."/>
            <person name="Rivas-Marin E."/>
            <person name="Kohn T."/>
            <person name="Peeters S.H."/>
            <person name="Heuer A."/>
            <person name="Rast P."/>
            <person name="Oberbeckmann S."/>
            <person name="Bunk B."/>
            <person name="Jeske O."/>
            <person name="Meyerdierks A."/>
            <person name="Storesund J.E."/>
            <person name="Kallscheuer N."/>
            <person name="Luecker S."/>
            <person name="Lage O.M."/>
            <person name="Pohl T."/>
            <person name="Merkel B.J."/>
            <person name="Hornburger P."/>
            <person name="Mueller R.-W."/>
            <person name="Bruemmer F."/>
            <person name="Labrenz M."/>
            <person name="Spormann A.M."/>
            <person name="Op den Camp H."/>
            <person name="Overmann J."/>
            <person name="Amann R."/>
            <person name="Jetten M.S.M."/>
            <person name="Mascher T."/>
            <person name="Medema M.H."/>
            <person name="Devos D.P."/>
            <person name="Kaster A.-K."/>
            <person name="Ovreas L."/>
            <person name="Rohde M."/>
            <person name="Galperin M.Y."/>
            <person name="Jogler C."/>
        </authorList>
    </citation>
    <scope>NUCLEOTIDE SEQUENCE [LARGE SCALE GENOMIC DNA]</scope>
    <source>
        <strain evidence="4 5">ElP</strain>
    </source>
</reference>
<dbReference type="Proteomes" id="UP000317835">
    <property type="component" value="Chromosome"/>
</dbReference>
<dbReference type="PANTHER" id="PTHR43135:SF3">
    <property type="entry name" value="ALPHA-D-RIBOSE 1-METHYLPHOSPHONATE 5-TRIPHOSPHATE DIPHOSPHATASE"/>
    <property type="match status" value="1"/>
</dbReference>
<dbReference type="EMBL" id="CP036426">
    <property type="protein sequence ID" value="QDV34536.1"/>
    <property type="molecule type" value="Genomic_DNA"/>
</dbReference>
<feature type="region of interest" description="Disordered" evidence="1">
    <location>
        <begin position="202"/>
        <end position="251"/>
    </location>
</feature>
<dbReference type="InterPro" id="IPR013108">
    <property type="entry name" value="Amidohydro_3"/>
</dbReference>
<sequence precursor="true">MTPTRLLPLLAATLALAAPAPGARGQDRPLALKGATIETVGEAGRIETGVIVLRDGKIERVGPIDEVEIPEDARVEDASGMTIMPGVVEPAYPFQVPGESSSSGTRTIIIGGRVITLGGSSPTRSPIFTRVADSFDPFRADFDALLRSGLTHLDLVPPDYGQTAVVRITPDDPDGMLVERDGRLYVSVSNSTASLDVVRKGLEATKPDAPGGGRGRPDGPTGRGRSGGDGASGRPGGPPSPGSSSADSSRDLWKAVAEGKAPLLADAGNAAAILYLLDAIEDFEDVEVALIASGSDVYRTLDRLSGRGGVTLLLRPTIDTMPDNRDRINLPRIAHEAGLDLAFSQGGNRFGLLSAQDTPLFDVGYLIATGLPREVALEALTARPADLIGQGDALGRLEEGKAASLLVFDGDPFDPYSRLRTVIIAGRTVYETD</sequence>
<evidence type="ECO:0000256" key="2">
    <source>
        <dbReference type="SAM" id="SignalP"/>
    </source>
</evidence>
<gene>
    <name evidence="4" type="ORF">ElP_24260</name>
</gene>
<evidence type="ECO:0000256" key="1">
    <source>
        <dbReference type="SAM" id="MobiDB-lite"/>
    </source>
</evidence>
<dbReference type="OrthoDB" id="260619at2"/>
<evidence type="ECO:0000313" key="4">
    <source>
        <dbReference type="EMBL" id="QDV34536.1"/>
    </source>
</evidence>
<keyword evidence="2" id="KW-0732">Signal</keyword>
<dbReference type="GO" id="GO:0016810">
    <property type="term" value="F:hydrolase activity, acting on carbon-nitrogen (but not peptide) bonds"/>
    <property type="evidence" value="ECO:0007669"/>
    <property type="project" value="InterPro"/>
</dbReference>
<feature type="domain" description="Amidohydrolase 3" evidence="3">
    <location>
        <begin position="366"/>
        <end position="430"/>
    </location>
</feature>
<dbReference type="PANTHER" id="PTHR43135">
    <property type="entry name" value="ALPHA-D-RIBOSE 1-METHYLPHOSPHONATE 5-TRIPHOSPHATE DIPHOSPHATASE"/>
    <property type="match status" value="1"/>
</dbReference>
<dbReference type="Gene3D" id="3.20.20.140">
    <property type="entry name" value="Metal-dependent hydrolases"/>
    <property type="match status" value="1"/>
</dbReference>
<dbReference type="Gene3D" id="2.30.40.10">
    <property type="entry name" value="Urease, subunit C, domain 1"/>
    <property type="match status" value="1"/>
</dbReference>
<dbReference type="AlphaFoldDB" id="A0A518H102"/>
<feature type="compositionally biased region" description="Gly residues" evidence="1">
    <location>
        <begin position="221"/>
        <end position="235"/>
    </location>
</feature>
<proteinExistence type="predicted"/>
<dbReference type="KEGG" id="tpla:ElP_24260"/>
<feature type="signal peptide" evidence="2">
    <location>
        <begin position="1"/>
        <end position="17"/>
    </location>
</feature>
<protein>
    <submittedName>
        <fullName evidence="4">Imidazolonepropionase</fullName>
    </submittedName>
</protein>
<dbReference type="InterPro" id="IPR051781">
    <property type="entry name" value="Metallo-dep_Hydrolase"/>
</dbReference>
<dbReference type="InterPro" id="IPR011059">
    <property type="entry name" value="Metal-dep_hydrolase_composite"/>
</dbReference>
<dbReference type="SUPFAM" id="SSF51338">
    <property type="entry name" value="Composite domain of metallo-dependent hydrolases"/>
    <property type="match status" value="1"/>
</dbReference>
<dbReference type="RefSeq" id="WP_145269495.1">
    <property type="nucleotide sequence ID" value="NZ_CP036426.1"/>
</dbReference>
<keyword evidence="5" id="KW-1185">Reference proteome</keyword>
<evidence type="ECO:0000259" key="3">
    <source>
        <dbReference type="Pfam" id="PF07969"/>
    </source>
</evidence>
<organism evidence="4 5">
    <name type="scientific">Tautonia plasticadhaerens</name>
    <dbReference type="NCBI Taxonomy" id="2527974"/>
    <lineage>
        <taxon>Bacteria</taxon>
        <taxon>Pseudomonadati</taxon>
        <taxon>Planctomycetota</taxon>
        <taxon>Planctomycetia</taxon>
        <taxon>Isosphaerales</taxon>
        <taxon>Isosphaeraceae</taxon>
        <taxon>Tautonia</taxon>
    </lineage>
</organism>